<organism evidence="3 4">
    <name type="scientific">Latilactobacillus sakei</name>
    <name type="common">Lactobacillus sakei</name>
    <dbReference type="NCBI Taxonomy" id="1599"/>
    <lineage>
        <taxon>Bacteria</taxon>
        <taxon>Bacillati</taxon>
        <taxon>Bacillota</taxon>
        <taxon>Bacilli</taxon>
        <taxon>Lactobacillales</taxon>
        <taxon>Lactobacillaceae</taxon>
        <taxon>Latilactobacillus</taxon>
    </lineage>
</organism>
<dbReference type="EMBL" id="CP122959">
    <property type="protein sequence ID" value="WGI19616.1"/>
    <property type="molecule type" value="Genomic_DNA"/>
</dbReference>
<dbReference type="InterPro" id="IPR039519">
    <property type="entry name" value="YokE-like_PH"/>
</dbReference>
<proteinExistence type="predicted"/>
<evidence type="ECO:0000313" key="3">
    <source>
        <dbReference type="EMBL" id="WGI19616.1"/>
    </source>
</evidence>
<dbReference type="RefSeq" id="WP_280103130.1">
    <property type="nucleotide sequence ID" value="NZ_CP122959.1"/>
</dbReference>
<evidence type="ECO:0000259" key="1">
    <source>
        <dbReference type="Pfam" id="PF09851"/>
    </source>
</evidence>
<feature type="domain" description="YokE-like PH" evidence="2">
    <location>
        <begin position="32"/>
        <end position="123"/>
    </location>
</feature>
<dbReference type="InterPro" id="IPR018649">
    <property type="entry name" value="SHOCT"/>
</dbReference>
<gene>
    <name evidence="3" type="ORF">QBD03_02570</name>
</gene>
<dbReference type="Pfam" id="PF14470">
    <property type="entry name" value="bPH_3"/>
    <property type="match status" value="1"/>
</dbReference>
<reference evidence="3" key="1">
    <citation type="submission" date="2023-04" db="EMBL/GenBank/DDBJ databases">
        <title>Novel strain of Lactilactobacillus sakei and use thereof.</title>
        <authorList>
            <person name="Kim S.Y."/>
        </authorList>
    </citation>
    <scope>NUCLEOTIDE SEQUENCE</scope>
    <source>
        <strain evidence="3">HUP1</strain>
    </source>
</reference>
<dbReference type="AlphaFoldDB" id="A0AAF0GU64"/>
<dbReference type="Proteomes" id="UP001179858">
    <property type="component" value="Chromosome"/>
</dbReference>
<dbReference type="Pfam" id="PF09851">
    <property type="entry name" value="SHOCT"/>
    <property type="match status" value="1"/>
</dbReference>
<accession>A0AAF0GU64</accession>
<feature type="domain" description="SHOCT" evidence="1">
    <location>
        <begin position="149"/>
        <end position="176"/>
    </location>
</feature>
<name>A0AAF0GU64_LATSK</name>
<sequence>MDLETIQQQLTDAGVTDTFGTKKEIKALPDMLSDDEVIQYATSGFVDGNTVLMVCTNTRVLFVDKGLVFGIKSTEIPLTMINGISYSKGLMFGKISIVNCAVTTKIDQVNKDTAPKMVEAVKKATAALTQVNQQPVAQAATKSEPDLIEQLRGLKVLVDEGVLTQDEFDAKKKQVLGI</sequence>
<evidence type="ECO:0000313" key="4">
    <source>
        <dbReference type="Proteomes" id="UP001179858"/>
    </source>
</evidence>
<evidence type="ECO:0000259" key="2">
    <source>
        <dbReference type="Pfam" id="PF14470"/>
    </source>
</evidence>
<protein>
    <submittedName>
        <fullName evidence="3">PH domain-containing protein</fullName>
    </submittedName>
</protein>